<evidence type="ECO:0000259" key="2">
    <source>
        <dbReference type="Pfam" id="PF04717"/>
    </source>
</evidence>
<dbReference type="Gene3D" id="2.30.300.10">
    <property type="entry name" value="Baseplate protein-like domain - beta roll fold"/>
    <property type="match status" value="1"/>
</dbReference>
<dbReference type="Gene3D" id="2.40.50.230">
    <property type="entry name" value="Gp5 N-terminal domain"/>
    <property type="match status" value="1"/>
</dbReference>
<dbReference type="Gene3D" id="3.30.1920.10">
    <property type="entry name" value="Baseplate protein-like domains - 2 layer sandwich fold"/>
    <property type="match status" value="1"/>
</dbReference>
<dbReference type="Pfam" id="PF05954">
    <property type="entry name" value="Phage_GPD"/>
    <property type="match status" value="1"/>
</dbReference>
<evidence type="ECO:0000313" key="4">
    <source>
        <dbReference type="Proteomes" id="UP001207654"/>
    </source>
</evidence>
<dbReference type="SUPFAM" id="SSF69255">
    <property type="entry name" value="gp5 N-terminal domain-like"/>
    <property type="match status" value="1"/>
</dbReference>
<protein>
    <submittedName>
        <fullName evidence="3">Phage baseplate assembly protein V</fullName>
    </submittedName>
</protein>
<reference evidence="3 4" key="1">
    <citation type="submission" date="2022-11" db="EMBL/GenBank/DDBJ databases">
        <title>Minimal conservation of predation-associated metabolite biosynthetic gene clusters underscores biosynthetic potential of Myxococcota including descriptions for ten novel species: Archangium lansinium sp. nov., Myxococcus landrumus sp. nov., Nannocystis bai.</title>
        <authorList>
            <person name="Ahearne A."/>
            <person name="Stevens C."/>
            <person name="Phillips K."/>
        </authorList>
    </citation>
    <scope>NUCLEOTIDE SEQUENCE [LARGE SCALE GENOMIC DNA]</scope>
    <source>
        <strain evidence="3 4">MIWBW</strain>
    </source>
</reference>
<dbReference type="RefSeq" id="WP_267540365.1">
    <property type="nucleotide sequence ID" value="NZ_JAPNKA010000001.1"/>
</dbReference>
<dbReference type="Proteomes" id="UP001207654">
    <property type="component" value="Unassembled WGS sequence"/>
</dbReference>
<name>A0ABT4AJA5_9BACT</name>
<feature type="region of interest" description="Disordered" evidence="1">
    <location>
        <begin position="334"/>
        <end position="356"/>
    </location>
</feature>
<keyword evidence="4" id="KW-1185">Reference proteome</keyword>
<dbReference type="InterPro" id="IPR023399">
    <property type="entry name" value="Baseplate-like_2-layer_sand"/>
</dbReference>
<dbReference type="SUPFAM" id="SSF69279">
    <property type="entry name" value="Phage tail proteins"/>
    <property type="match status" value="2"/>
</dbReference>
<dbReference type="Pfam" id="PF04717">
    <property type="entry name" value="Phage_base_V"/>
    <property type="match status" value="1"/>
</dbReference>
<dbReference type="InterPro" id="IPR006531">
    <property type="entry name" value="Gp5/Vgr_OB"/>
</dbReference>
<dbReference type="EMBL" id="JAPNKA010000001">
    <property type="protein sequence ID" value="MCY1081778.1"/>
    <property type="molecule type" value="Genomic_DNA"/>
</dbReference>
<accession>A0ABT4AJA5</accession>
<proteinExistence type="predicted"/>
<evidence type="ECO:0000256" key="1">
    <source>
        <dbReference type="SAM" id="MobiDB-lite"/>
    </source>
</evidence>
<dbReference type="InterPro" id="IPR037026">
    <property type="entry name" value="Vgr_OB-fold_dom_sf"/>
</dbReference>
<feature type="domain" description="Gp5/Type VI secretion system Vgr protein OB-fold" evidence="2">
    <location>
        <begin position="349"/>
        <end position="422"/>
    </location>
</feature>
<comment type="caution">
    <text evidence="3">The sequence shown here is derived from an EMBL/GenBank/DDBJ whole genome shotgun (WGS) entry which is preliminary data.</text>
</comment>
<evidence type="ECO:0000313" key="3">
    <source>
        <dbReference type="EMBL" id="MCY1081778.1"/>
    </source>
</evidence>
<gene>
    <name evidence="3" type="ORF">OV287_45740</name>
</gene>
<organism evidence="3 4">
    <name type="scientific">Archangium lansingense</name>
    <dbReference type="NCBI Taxonomy" id="2995310"/>
    <lineage>
        <taxon>Bacteria</taxon>
        <taxon>Pseudomonadati</taxon>
        <taxon>Myxococcota</taxon>
        <taxon>Myxococcia</taxon>
        <taxon>Myxococcales</taxon>
        <taxon>Cystobacterineae</taxon>
        <taxon>Archangiaceae</taxon>
        <taxon>Archangium</taxon>
    </lineage>
</organism>
<sequence>MKSVRGLPELRVEVDGTPMAPEELRALESVRVQQHLSLPALCELTFTDPRGALATRGLPPGSALRIAVAARREPLFVGEVTAVEYVHGASGTRQVRVRCYDLLHRLRKRQPVRVHAQVTPRDLARELVSDLGLSVEASEPGPLSRHLIQHGQSDLEFLVEQTERSGLWLALEEGVLRLLSLDGYGDPVPLVMGESLLEASVEVNGDPACRSVSSAGWNALQGEVYKASPSGGRVGRRVEASVSPERVGGSGERALVNENAEGTAHAEALARAELDHRLAREVVLTGVAEGDPRLRPGMRVDVRGVVPVVSGQYVLTAVTHTLDAMHGFISELSSAPPPRRARPRASSVVPGVVSRVDDPDNKGRVRVSLPTCGDVETDWMQVLCAGAGAGKGLVMLPDVGDSVLLILSGEDPAQGVVVGGLYGTNGPPDTGISGAAVRRFNLLTPGGLKLRFNDETRTLRLEDQQGSYLQLSPGVVRLHAETALEIEAPGKSVTIEAATIDFRRRD</sequence>
<dbReference type="Gene3D" id="3.55.50.10">
    <property type="entry name" value="Baseplate protein-like domains"/>
    <property type="match status" value="1"/>
</dbReference>